<protein>
    <submittedName>
        <fullName evidence="2">Ubiquitin carboxyl-terminal hydrolase 36</fullName>
    </submittedName>
</protein>
<dbReference type="EMBL" id="GDHC01018459">
    <property type="protein sequence ID" value="JAQ00170.1"/>
    <property type="molecule type" value="Transcribed_RNA"/>
</dbReference>
<reference evidence="2" key="1">
    <citation type="journal article" date="2014" name="PLoS ONE">
        <title>Transcriptome-Based Identification of ABC Transporters in the Western Tarnished Plant Bug Lygus hesperus.</title>
        <authorList>
            <person name="Hull J.J."/>
            <person name="Chaney K."/>
            <person name="Geib S.M."/>
            <person name="Fabrick J.A."/>
            <person name="Brent C.S."/>
            <person name="Walsh D."/>
            <person name="Lavine L.C."/>
        </authorList>
    </citation>
    <scope>NUCLEOTIDE SEQUENCE</scope>
</reference>
<feature type="compositionally biased region" description="Polar residues" evidence="1">
    <location>
        <begin position="117"/>
        <end position="129"/>
    </location>
</feature>
<dbReference type="PANTHER" id="PTHR33198">
    <property type="entry name" value="ANK_REP_REGION DOMAIN-CONTAINING PROTEIN-RELATED"/>
    <property type="match status" value="1"/>
</dbReference>
<keyword evidence="2" id="KW-0378">Hydrolase</keyword>
<feature type="region of interest" description="Disordered" evidence="1">
    <location>
        <begin position="117"/>
        <end position="136"/>
    </location>
</feature>
<accession>A0A0A9YVU3</accession>
<dbReference type="GO" id="GO:0016787">
    <property type="term" value="F:hydrolase activity"/>
    <property type="evidence" value="ECO:0007669"/>
    <property type="project" value="UniProtKB-KW"/>
</dbReference>
<sequence>MITCLGKKGGEVFNMLGLDDTTSYNDVIKTFDEHCGQKKNSVYERFLFNRIVQHEGRSFDSFLIELKSQAACCDFNENEKDKLIRDRVAKRQTGNIHGDGKTQGTISVDSVRNITKSVPSTRQGSSGYFTSGRGEGHRMNYQQTSSQLCKNYVYISVIRVT</sequence>
<organism evidence="2">
    <name type="scientific">Lygus hesperus</name>
    <name type="common">Western plant bug</name>
    <dbReference type="NCBI Taxonomy" id="30085"/>
    <lineage>
        <taxon>Eukaryota</taxon>
        <taxon>Metazoa</taxon>
        <taxon>Ecdysozoa</taxon>
        <taxon>Arthropoda</taxon>
        <taxon>Hexapoda</taxon>
        <taxon>Insecta</taxon>
        <taxon>Pterygota</taxon>
        <taxon>Neoptera</taxon>
        <taxon>Paraneoptera</taxon>
        <taxon>Hemiptera</taxon>
        <taxon>Heteroptera</taxon>
        <taxon>Panheteroptera</taxon>
        <taxon>Cimicomorpha</taxon>
        <taxon>Miridae</taxon>
        <taxon>Mirini</taxon>
        <taxon>Lygus</taxon>
    </lineage>
</organism>
<reference evidence="3" key="3">
    <citation type="journal article" date="2016" name="Gigascience">
        <title>De novo construction of an expanded transcriptome assembly for the western tarnished plant bug, Lygus hesperus.</title>
        <authorList>
            <person name="Tassone E.E."/>
            <person name="Geib S.M."/>
            <person name="Hall B."/>
            <person name="Fabrick J.A."/>
            <person name="Brent C.S."/>
            <person name="Hull J.J."/>
        </authorList>
    </citation>
    <scope>NUCLEOTIDE SEQUENCE</scope>
</reference>
<dbReference type="AlphaFoldDB" id="A0A0A9YVU3"/>
<gene>
    <name evidence="2" type="primary">Usp36_4</name>
    <name evidence="2" type="ORF">CM83_50901</name>
    <name evidence="3" type="ORF">g.51725</name>
</gene>
<reference evidence="2" key="2">
    <citation type="submission" date="2014-07" db="EMBL/GenBank/DDBJ databases">
        <authorList>
            <person name="Hull J."/>
        </authorList>
    </citation>
    <scope>NUCLEOTIDE SEQUENCE</scope>
</reference>
<dbReference type="PANTHER" id="PTHR33198:SF20">
    <property type="entry name" value="RETROTRANSPOSON GAG DOMAIN-CONTAINING PROTEIN"/>
    <property type="match status" value="1"/>
</dbReference>
<proteinExistence type="predicted"/>
<name>A0A0A9YVU3_LYGHE</name>
<evidence type="ECO:0000313" key="2">
    <source>
        <dbReference type="EMBL" id="JAG36339.1"/>
    </source>
</evidence>
<dbReference type="EMBL" id="GBHO01007265">
    <property type="protein sequence ID" value="JAG36339.1"/>
    <property type="molecule type" value="Transcribed_RNA"/>
</dbReference>
<evidence type="ECO:0000256" key="1">
    <source>
        <dbReference type="SAM" id="MobiDB-lite"/>
    </source>
</evidence>
<evidence type="ECO:0000313" key="3">
    <source>
        <dbReference type="EMBL" id="JAQ00170.1"/>
    </source>
</evidence>